<dbReference type="EMBL" id="VYGV01000006">
    <property type="protein sequence ID" value="NWF45362.1"/>
    <property type="molecule type" value="Genomic_DNA"/>
</dbReference>
<feature type="coiled-coil region" evidence="1">
    <location>
        <begin position="2713"/>
        <end position="2764"/>
    </location>
</feature>
<accession>A0A7Y8GWH1</accession>
<protein>
    <recommendedName>
        <fullName evidence="8">Inorganic pyrophosphatase domain-containing protein</fullName>
    </recommendedName>
</protein>
<comment type="caution">
    <text evidence="6">The sequence shown here is derived from an EMBL/GenBank/DDBJ whole genome shotgun (WGS) entry which is preliminary data.</text>
</comment>
<organism evidence="6 7">
    <name type="scientific">Hydrogenophaga aromaticivorans</name>
    <dbReference type="NCBI Taxonomy" id="2610898"/>
    <lineage>
        <taxon>Bacteria</taxon>
        <taxon>Pseudomonadati</taxon>
        <taxon>Pseudomonadota</taxon>
        <taxon>Betaproteobacteria</taxon>
        <taxon>Burkholderiales</taxon>
        <taxon>Comamonadaceae</taxon>
        <taxon>Hydrogenophaga</taxon>
    </lineage>
</organism>
<evidence type="ECO:0000313" key="6">
    <source>
        <dbReference type="EMBL" id="NWF45362.1"/>
    </source>
</evidence>
<evidence type="ECO:0000256" key="2">
    <source>
        <dbReference type="SAM" id="MobiDB-lite"/>
    </source>
</evidence>
<sequence length="2786" mass="297760">MAKNEWGDELVSTGGGSDWGDEPVSDAASPADSGGGFSLSDSARQDLPAGVTPSTAGAGRGNAGLADYRAKAEAETSRQAAPVAPPQDDIDLTGDAQGFGSSAMAGQMTKREAAPRASVLEGVQLQPEKPWSFREASEARRAIDDMPVRRGESIATPVPTAAGIGMDIRDSIKNPAARGVVAGFTGLGQVLPGAVEAAADFVGADGVADVAARTARTGRQIAAPLQPKAGNDKLVFDITNSIVQTAPTLIMGLGGGPAMTALFGQSAAQEYSQGRAAGLDGGTAAARAGVMAGAEVLGERFGFGEQIKILKGLTARIPAEELAPIFARQIMKEIPGEQLTTLVQFLGDKYGPGAQNPEAALSDYLQQAGDTLKVTIGQTAVMGGGPVAISEARKQFARPVDRTPQIEALRKTGDETSAALLERRQQKEQAAFTTERETEALANFGPDLQQRYRDTRLAGAKTGDAVVQTAARWNFEQAAQLAGLSPKAQEAISNKLAEVPAEKAAGFVQKAITGLVNAGQAQPFDGLDTLAQTIETQRDAMLDSVLSTMADIEQLEQQDAPQEAATSAVETAAAEAPGLGGAGVDGVDQPGAVPALSDINDVMVTPELDAVHAAATSPLNDLPEPTDAQKKAGNYKVGKIRMSGLDISIENPQGSERRGVDPDGNEWTTPMRDHYGYFKGTTAADGDKLDVFIKPGTPQDYAGPVFVVDQVDPKTGKFDEHKVVFGAADQAEAEAIYRRNYSADWNGLANITALPMPAFKAWASSKETRKPLGNITEQANVQNAAPGTEAQAAAAPVEAPAPAGGNAAAAGLPTATGAGDVQADGVTLKDGGRITISQQPAPKAFGSLVRGEYGEPKTLIATNDAGEEVGRLTFMPNGGPIDSFVREQDRRRGVGSALYDALEARGGKLPPVSSGMTISDDARALRTAREGTSESLTDRPDGTLSVKGDTKALRERLTAAGIPAKSILSSATGVVVGRTQAVKAREVLTQTLTAPTKSDIESQQERVSRADELDARAQVKRESEAGSDSFTLTVEDGRQDTTQPMFSRSADPLAILAETDDLYSMPKSDKETIEGITADHDPEIKVRKANLPGNETMYTLTMPDGKLARITVRKSGPNSVYAGEVDSDNNTTWEMGRPGENPEDVPDSAEDVWIDVSSLKPGQNGARVYNIAATYAHNTGRIFIGDPSGLSDEAMRRRTEHMISSALKFGTTAHLAPHPRQTEGSPKIGVPALKWVYGDHVGNIERMIDVSVRAMDNAYPDSDQITYDLATGQFLGRTGRPIPRGMLAARSSESRQKLPGSDLAKAQSGWRTVARGAVFRSLLRGRGTGGDGAGRTGAGESLLDKLVRQRAQLASASKDERIFYSRPLTADLFRQMTTPMQRGMKTADLQKAIAPVLKRWQNGPNVTVVATTKDLPMPAPGDVHGVYFGGKVYLVAQNIRDKAKAMEVLTHEAIAHHGLREMLGKDDWKKFMGNIQLALKTGNKPLAAIRNDVRAAYVDDAGKFNLSEMQEADEIAAKVVEQAVDADGNFRPGFGFVKSVYAKVVEFLRSIGIDVKMTMAELQGALVNAQRFLEAGKRTDSAKKSAKPVFARAYHGTPHRFERFTTDAIGTGEGAQAYGWGLYFASKKEIAEHYRKGLSYKQIVKEFRDEMPDDADFDEALDAADTMSPQRARVIRALAADDWLGFDYPAQAITAAFKELDAYDASQELQDAVKGAQGQLYEAEIPEDTEMLLWDKPLSEQPKKVLEALKQLAVDGADYYQTLAEMMQPMEAGNTTGQAVYMAMQRESGSDKNASRELRSAGIRGIKYLDGVSRDKGDGSFNYVVFSGDDVSIIEAAYSRTAKAPASIEAEKAAGAAKPGQAEMFQPGFWDAPQETRLDRVIYELADGRIDLKRVQEAISKANTIPEKFDARLQETLYPGRVATRAKQFLDDEAKPLLDAMARNNVTMDELADYLHARHAEERNKQIAKVNPDLPDGGAGKNSKGVLMTTEAAKAHIAGLSEGKRMVLTAMAKRVDAITQGTTKLLVDEGLEKQETIDAWAGAYKSYVPLFRDEAENGNPHPTGSGMSVRGGSSKRAVGSTKQATNILAHVLMQREAAITRAEKNRVAVALYGLALTNPNPDFWTTIKPGMSPEAIGRELQRMGVDPTVAEAGMMGVPTIKTVDPTLGRVVSRPNPMYKSLPGAIVLKVNGEDRVLMVNVNDPRGLRMAENLKNMDGLTKFDIAGSIVGKTTRWLASVNTQFNPAFGLVNLTRDTLGGAINLSSTKLRGKTLKVLAMTPGALKGIGLELSGKKSGEWGRLFRQFQQDGGQTGYREMFKDANDRAKALEAELKAMEKAGKLTTDKVAGKVLGALDIFNTTLENAVRLAAYREALQEGMSRPEAARLGRELTVDFNRKGRMGRELGPLYAFFNASVQGSARTLQTLAGPDGAKIIAGGVTLGVLQAVMLLAAGYDDDEIPEFVKSRALIIPLGTDDEGKKRYFTIPLPLGLHVLPNTGRVLAELTMDGGKDALSKGFAAVGEIAGAFNPLGGGNIFTADGALRTVAPTVIDPVIEVLSNKNFAGAAIEREGYGNDPRPGFERAREGTLRAPTGQAYLEISRILNKVSDGDEYEAGRVSPTPEMVRYLAQVVGGGLLREIEKTVNTSIAMSKGEDTKPTGLPVFGRFYGEVDDASVQRSRYYDNLTAIEKAEKLIRAAEKKGDLDAADRIEADKPEAMLKKEKNRAVKDLRELNKEAMETVGDSEAIKALDEERTAVMRELNEAAAEIDAPRRDATLGARLRKSLAAAP</sequence>
<proteinExistence type="predicted"/>
<dbReference type="Pfam" id="PF18853">
    <property type="entry name" value="LPD37"/>
    <property type="match status" value="1"/>
</dbReference>
<reference evidence="6 7" key="1">
    <citation type="submission" date="2019-09" db="EMBL/GenBank/DDBJ databases">
        <title>Hydrogenophaga aromatica sp. nov., isolated from a para-xylene-degrading enrichment culture.</title>
        <authorList>
            <person name="Tancsics A."/>
            <person name="Banerjee S."/>
        </authorList>
    </citation>
    <scope>NUCLEOTIDE SEQUENCE [LARGE SCALE GENOMIC DNA]</scope>
    <source>
        <strain evidence="6 7">D2P1</strain>
    </source>
</reference>
<dbReference type="Pfam" id="PF18857">
    <property type="entry name" value="LPD38"/>
    <property type="match status" value="1"/>
</dbReference>
<evidence type="ECO:0000259" key="5">
    <source>
        <dbReference type="Pfam" id="PF18857"/>
    </source>
</evidence>
<dbReference type="InterPro" id="IPR041595">
    <property type="entry name" value="Inorganic_Pase"/>
</dbReference>
<feature type="region of interest" description="Disordered" evidence="2">
    <location>
        <begin position="646"/>
        <end position="667"/>
    </location>
</feature>
<evidence type="ECO:0000256" key="1">
    <source>
        <dbReference type="SAM" id="Coils"/>
    </source>
</evidence>
<dbReference type="Proteomes" id="UP000545507">
    <property type="component" value="Unassembled WGS sequence"/>
</dbReference>
<dbReference type="InterPro" id="IPR040561">
    <property type="entry name" value="LPD38"/>
</dbReference>
<dbReference type="RefSeq" id="WP_177135210.1">
    <property type="nucleotide sequence ID" value="NZ_VYGV01000006.1"/>
</dbReference>
<feature type="region of interest" description="Disordered" evidence="2">
    <location>
        <begin position="1"/>
        <end position="89"/>
    </location>
</feature>
<feature type="domain" description="Large polyvalent protein associated" evidence="4">
    <location>
        <begin position="1127"/>
        <end position="1324"/>
    </location>
</feature>
<feature type="region of interest" description="Disordered" evidence="2">
    <location>
        <begin position="555"/>
        <end position="586"/>
    </location>
</feature>
<evidence type="ECO:0000259" key="3">
    <source>
        <dbReference type="Pfam" id="PF18823"/>
    </source>
</evidence>
<evidence type="ECO:0000259" key="4">
    <source>
        <dbReference type="Pfam" id="PF18853"/>
    </source>
</evidence>
<feature type="domain" description="Inorganic pyrophosphatase" evidence="3">
    <location>
        <begin position="627"/>
        <end position="763"/>
    </location>
</feature>
<feature type="region of interest" description="Disordered" evidence="2">
    <location>
        <begin position="785"/>
        <end position="808"/>
    </location>
</feature>
<dbReference type="InterPro" id="IPR041196">
    <property type="entry name" value="LPD37"/>
</dbReference>
<evidence type="ECO:0008006" key="8">
    <source>
        <dbReference type="Google" id="ProtNLM"/>
    </source>
</evidence>
<feature type="region of interest" description="Disordered" evidence="2">
    <location>
        <begin position="1119"/>
        <end position="1145"/>
    </location>
</feature>
<dbReference type="Pfam" id="PF18823">
    <property type="entry name" value="InPase"/>
    <property type="match status" value="1"/>
</dbReference>
<feature type="coiled-coil region" evidence="1">
    <location>
        <begin position="2317"/>
        <end position="2344"/>
    </location>
</feature>
<keyword evidence="1" id="KW-0175">Coiled coil</keyword>
<feature type="compositionally biased region" description="Low complexity" evidence="2">
    <location>
        <begin position="563"/>
        <end position="577"/>
    </location>
</feature>
<feature type="region of interest" description="Disordered" evidence="2">
    <location>
        <begin position="616"/>
        <end position="635"/>
    </location>
</feature>
<feature type="region of interest" description="Disordered" evidence="2">
    <location>
        <begin position="2056"/>
        <end position="2075"/>
    </location>
</feature>
<name>A0A7Y8GWH1_9BURK</name>
<keyword evidence="7" id="KW-1185">Reference proteome</keyword>
<evidence type="ECO:0000313" key="7">
    <source>
        <dbReference type="Proteomes" id="UP000545507"/>
    </source>
</evidence>
<feature type="domain" description="Large polyvalent protein associated" evidence="5">
    <location>
        <begin position="2455"/>
        <end position="2657"/>
    </location>
</feature>
<gene>
    <name evidence="6" type="ORF">F3K02_08890</name>
</gene>